<reference evidence="1 2" key="1">
    <citation type="submission" date="2017-02" db="EMBL/GenBank/DDBJ databases">
        <authorList>
            <person name="Peterson S.W."/>
        </authorList>
    </citation>
    <scope>NUCLEOTIDE SEQUENCE [LARGE SCALE GENOMIC DNA]</scope>
    <source>
        <strain evidence="1 2">ATCC 43854</strain>
    </source>
</reference>
<dbReference type="EMBL" id="FUWU01000053">
    <property type="protein sequence ID" value="SKA07025.1"/>
    <property type="molecule type" value="Genomic_DNA"/>
</dbReference>
<dbReference type="RefSeq" id="WP_078777126.1">
    <property type="nucleotide sequence ID" value="NZ_FUWU01000053.1"/>
</dbReference>
<protein>
    <submittedName>
        <fullName evidence="1">Uncharacterized protein</fullName>
    </submittedName>
</protein>
<accession>A0A1T4QTJ7</accession>
<gene>
    <name evidence="1" type="ORF">SAMN02745108_02407</name>
</gene>
<evidence type="ECO:0000313" key="1">
    <source>
        <dbReference type="EMBL" id="SKA07025.1"/>
    </source>
</evidence>
<dbReference type="AlphaFoldDB" id="A0A1T4QTJ7"/>
<name>A0A1T4QTJ7_9BACT</name>
<dbReference type="Proteomes" id="UP000190449">
    <property type="component" value="Unassembled WGS sequence"/>
</dbReference>
<proteinExistence type="predicted"/>
<organism evidence="1 2">
    <name type="scientific">Fibrobacter intestinalis</name>
    <dbReference type="NCBI Taxonomy" id="28122"/>
    <lineage>
        <taxon>Bacteria</taxon>
        <taxon>Pseudomonadati</taxon>
        <taxon>Fibrobacterota</taxon>
        <taxon>Fibrobacteria</taxon>
        <taxon>Fibrobacterales</taxon>
        <taxon>Fibrobacteraceae</taxon>
        <taxon>Fibrobacter</taxon>
    </lineage>
</organism>
<sequence>MSVVVLRWNPEISSFRMENFKNAMKEAQNTQNYMLNWSVWEHKKVHCGDRFFLLRVGSGKAGVVMSGKIVSDPYRSEDWSGKGRETYYVNIQPDFLVDTERGNFLSIRDLEKAFPRYVWKEGHSGMVLNDTLGTKLEWMWVDFLYKTFGISRKKNFACNLCETDSDSIANRYHYGIVPSLQLDLAKRRGAACEICGYDYEKVFELASLDCCGVQNIYYFFPNERSSKSIRLNFHCICANCRNIYNDLCSDTNDGRLLPFESLAKLKRKSNENRQKDQIFWC</sequence>
<evidence type="ECO:0000313" key="2">
    <source>
        <dbReference type="Proteomes" id="UP000190449"/>
    </source>
</evidence>